<dbReference type="EnsemblMetazoa" id="XM_038204056.1">
    <property type="protein sequence ID" value="XP_038059984.1"/>
    <property type="gene ID" value="LOC119730976"/>
</dbReference>
<dbReference type="GeneID" id="119730976"/>
<evidence type="ECO:0000256" key="8">
    <source>
        <dbReference type="RuleBase" id="RU000688"/>
    </source>
</evidence>
<keyword evidence="2 8" id="KW-0812">Transmembrane</keyword>
<sequence length="379" mass="42765">MENANDSEICGDFTIDFTNEETAKMMSFKQSEILLSSVGVPIVLIIGVPGNVAFLFTLYRVRRMQTTTNFYLANLAVADLMYLIIFSAYNTKTFLSTPIAYSWFAESWLVCLVITLSLDIPYFASNSMITLVALERFYAICHPLKNLMARSPKRTVSIVVIFWIVSILIAASISSRLSTHRVACVLWPDDEQYATLPSTVNFCVAGEPWVKFLTQALYFGFWFLGLATNTFMYYKIVRRLGRRLIPTSSAQTHHLNAKQVRNQIARMLIVTSVVYFLLQSPRVVIFNLMGLIQSASGVSVLQPGAVTTLWPIAIFLALLNSALNPIIYNVSSPKYRQAFLQAFTCRMKKKKEKVSTSTTTRKTDIARSISNVRLDENQL</sequence>
<dbReference type="OMA" id="VTIFWAV"/>
<comment type="subcellular location">
    <subcellularLocation>
        <location evidence="1">Membrane</location>
        <topology evidence="1">Multi-pass membrane protein</topology>
    </subcellularLocation>
</comment>
<keyword evidence="7 8" id="KW-0807">Transducer</keyword>
<feature type="transmembrane region" description="Helical" evidence="9">
    <location>
        <begin position="33"/>
        <end position="58"/>
    </location>
</feature>
<dbReference type="GO" id="GO:0005886">
    <property type="term" value="C:plasma membrane"/>
    <property type="evidence" value="ECO:0007669"/>
    <property type="project" value="TreeGrafter"/>
</dbReference>
<evidence type="ECO:0000256" key="2">
    <source>
        <dbReference type="ARBA" id="ARBA00022692"/>
    </source>
</evidence>
<evidence type="ECO:0000256" key="1">
    <source>
        <dbReference type="ARBA" id="ARBA00004141"/>
    </source>
</evidence>
<dbReference type="RefSeq" id="XP_038059984.1">
    <property type="nucleotide sequence ID" value="XM_038204056.1"/>
</dbReference>
<keyword evidence="6 8" id="KW-0675">Receptor</keyword>
<keyword evidence="12" id="KW-1185">Reference proteome</keyword>
<evidence type="ECO:0000313" key="11">
    <source>
        <dbReference type="EnsemblMetazoa" id="XP_038059984.1"/>
    </source>
</evidence>
<protein>
    <recommendedName>
        <fullName evidence="10">G-protein coupled receptors family 1 profile domain-containing protein</fullName>
    </recommendedName>
</protein>
<dbReference type="OrthoDB" id="9946013at2759"/>
<dbReference type="PANTHER" id="PTHR24243">
    <property type="entry name" value="G-PROTEIN COUPLED RECEPTOR"/>
    <property type="match status" value="1"/>
</dbReference>
<proteinExistence type="inferred from homology"/>
<dbReference type="PROSITE" id="PS00237">
    <property type="entry name" value="G_PROTEIN_RECEP_F1_1"/>
    <property type="match status" value="1"/>
</dbReference>
<evidence type="ECO:0000256" key="9">
    <source>
        <dbReference type="SAM" id="Phobius"/>
    </source>
</evidence>
<dbReference type="SUPFAM" id="SSF81321">
    <property type="entry name" value="Family A G protein-coupled receptor-like"/>
    <property type="match status" value="1"/>
</dbReference>
<feature type="transmembrane region" description="Helical" evidence="9">
    <location>
        <begin position="101"/>
        <end position="134"/>
    </location>
</feature>
<dbReference type="AlphaFoldDB" id="A0A914A976"/>
<evidence type="ECO:0000256" key="5">
    <source>
        <dbReference type="ARBA" id="ARBA00023136"/>
    </source>
</evidence>
<dbReference type="Gene3D" id="1.20.1070.10">
    <property type="entry name" value="Rhodopsin 7-helix transmembrane proteins"/>
    <property type="match status" value="1"/>
</dbReference>
<dbReference type="InterPro" id="IPR017452">
    <property type="entry name" value="GPCR_Rhodpsn_7TM"/>
</dbReference>
<feature type="transmembrane region" description="Helical" evidence="9">
    <location>
        <begin position="216"/>
        <end position="234"/>
    </location>
</feature>
<dbReference type="PROSITE" id="PS50262">
    <property type="entry name" value="G_PROTEIN_RECEP_F1_2"/>
    <property type="match status" value="1"/>
</dbReference>
<dbReference type="CDD" id="cd00637">
    <property type="entry name" value="7tm_classA_rhodopsin-like"/>
    <property type="match status" value="1"/>
</dbReference>
<evidence type="ECO:0000256" key="7">
    <source>
        <dbReference type="ARBA" id="ARBA00023224"/>
    </source>
</evidence>
<dbReference type="PRINTS" id="PR00237">
    <property type="entry name" value="GPCRRHODOPSN"/>
</dbReference>
<dbReference type="PANTHER" id="PTHR24243:SF208">
    <property type="entry name" value="PYROKININ-1 RECEPTOR"/>
    <property type="match status" value="1"/>
</dbReference>
<feature type="transmembrane region" description="Helical" evidence="9">
    <location>
        <begin position="70"/>
        <end position="89"/>
    </location>
</feature>
<evidence type="ECO:0000256" key="6">
    <source>
        <dbReference type="ARBA" id="ARBA00023170"/>
    </source>
</evidence>
<dbReference type="InterPro" id="IPR000276">
    <property type="entry name" value="GPCR_Rhodpsn"/>
</dbReference>
<dbReference type="Pfam" id="PF00001">
    <property type="entry name" value="7tm_1"/>
    <property type="match status" value="1"/>
</dbReference>
<evidence type="ECO:0000256" key="4">
    <source>
        <dbReference type="ARBA" id="ARBA00023040"/>
    </source>
</evidence>
<name>A0A914A976_PATMI</name>
<organism evidence="11 12">
    <name type="scientific">Patiria miniata</name>
    <name type="common">Bat star</name>
    <name type="synonym">Asterina miniata</name>
    <dbReference type="NCBI Taxonomy" id="46514"/>
    <lineage>
        <taxon>Eukaryota</taxon>
        <taxon>Metazoa</taxon>
        <taxon>Echinodermata</taxon>
        <taxon>Eleutherozoa</taxon>
        <taxon>Asterozoa</taxon>
        <taxon>Asteroidea</taxon>
        <taxon>Valvatacea</taxon>
        <taxon>Valvatida</taxon>
        <taxon>Asterinidae</taxon>
        <taxon>Patiria</taxon>
    </lineage>
</organism>
<feature type="transmembrane region" description="Helical" evidence="9">
    <location>
        <begin position="309"/>
        <end position="330"/>
    </location>
</feature>
<accession>A0A914A976</accession>
<feature type="transmembrane region" description="Helical" evidence="9">
    <location>
        <begin position="268"/>
        <end position="289"/>
    </location>
</feature>
<comment type="similarity">
    <text evidence="8">Belongs to the G-protein coupled receptor 1 family.</text>
</comment>
<keyword evidence="4 8" id="KW-0297">G-protein coupled receptor</keyword>
<dbReference type="Proteomes" id="UP000887568">
    <property type="component" value="Unplaced"/>
</dbReference>
<keyword evidence="5 9" id="KW-0472">Membrane</keyword>
<keyword evidence="3 9" id="KW-1133">Transmembrane helix</keyword>
<dbReference type="SMART" id="SM01381">
    <property type="entry name" value="7TM_GPCR_Srsx"/>
    <property type="match status" value="1"/>
</dbReference>
<dbReference type="GO" id="GO:0004930">
    <property type="term" value="F:G protein-coupled receptor activity"/>
    <property type="evidence" value="ECO:0007669"/>
    <property type="project" value="UniProtKB-KW"/>
</dbReference>
<feature type="transmembrane region" description="Helical" evidence="9">
    <location>
        <begin position="155"/>
        <end position="173"/>
    </location>
</feature>
<evidence type="ECO:0000313" key="12">
    <source>
        <dbReference type="Proteomes" id="UP000887568"/>
    </source>
</evidence>
<feature type="domain" description="G-protein coupled receptors family 1 profile" evidence="10">
    <location>
        <begin position="50"/>
        <end position="328"/>
    </location>
</feature>
<evidence type="ECO:0000259" key="10">
    <source>
        <dbReference type="PROSITE" id="PS50262"/>
    </source>
</evidence>
<reference evidence="11" key="1">
    <citation type="submission" date="2022-11" db="UniProtKB">
        <authorList>
            <consortium name="EnsemblMetazoa"/>
        </authorList>
    </citation>
    <scope>IDENTIFICATION</scope>
</reference>
<evidence type="ECO:0000256" key="3">
    <source>
        <dbReference type="ARBA" id="ARBA00022989"/>
    </source>
</evidence>